<dbReference type="GO" id="GO:1990130">
    <property type="term" value="C:GATOR1 complex"/>
    <property type="evidence" value="ECO:0007669"/>
    <property type="project" value="TreeGrafter"/>
</dbReference>
<dbReference type="Proteomes" id="UP000215453">
    <property type="component" value="Chromosome 1"/>
</dbReference>
<dbReference type="GO" id="GO:0051321">
    <property type="term" value="P:meiotic cell cycle"/>
    <property type="evidence" value="ECO:0007669"/>
    <property type="project" value="UniProtKB-UniRule"/>
</dbReference>
<keyword evidence="1" id="KW-0732">Signal</keyword>
<dbReference type="PANTHER" id="PTHR13153:SF5">
    <property type="entry name" value="GATOR COMPLEX PROTEIN NPRL3"/>
    <property type="match status" value="1"/>
</dbReference>
<feature type="region of interest" description="Disordered" evidence="2">
    <location>
        <begin position="31"/>
        <end position="61"/>
    </location>
</feature>
<dbReference type="PANTHER" id="PTHR13153">
    <property type="entry name" value="CGTHBA PROTEIN -14 GENE PROTEIN"/>
    <property type="match status" value="1"/>
</dbReference>
<dbReference type="GO" id="GO:0010508">
    <property type="term" value="P:positive regulation of autophagy"/>
    <property type="evidence" value="ECO:0007669"/>
    <property type="project" value="TreeGrafter"/>
</dbReference>
<sequence length="728" mass="79357">MMASHPRSPTVQRDGDTDLVAVLLITRSRPGPRLVFHYPENPLANDKPSEDPDTDPETDDDEIANATFASRTPLSARTTLRDVPELGRMSRLKLHNGTPGRADAHVIGGQGEGGELLTGTVLGHSVESLEKVLSPGRWSEGKKFEIALGGCTFLGFPVFVPEGGEWGGEKRDEKLAGKGEGVGKKEGNGLLGAELLNARSEDEVANGEITPLVGEGGREIGRDGGEGTEYDYTHMPDSFEEKPAKSTKQMLGTSVESSSTNSNTTHSATTDHLTMFQVVFVLRPEQAASAGRIYKDFVKRLGKALHYCQKQSGYVANESQKILAMKAKVRQQARITREDEVKLWEKMIEGSELAWVLREIYQKLSTGEVAEFRLSGMEMSLHTSPPPPPTESHASHRILDGPLQPNPPPPEITPTSALLLLEPPSTLLTRLPTTPPSPLTLLLPSLTSTKTLSKLSVQLALPIATTLALAHHLVTWRKAMHLPAPLHWRNTYVVAPNAPLSKLHVHMEEYKALFPTLPGLGNMLKVLSGKPIRYALLVPSRDHRGKYMEILEFLWRQGWVVQLKTFGWLSVPRYLLEAPGVVGLEGRFLRDVAVFDDDSGSVSSERTAIANGRSRGGDVLGRSKRASDATQISMAASSNGTVRDAGEGGKAESVLVTDPAGERWLGRNLAETFEEGEGREIVEGMVGLLDGETAVEEFAGRLGVKRGRVEEVVEELEGRGWLRLVRCI</sequence>
<proteinExistence type="inferred from homology"/>
<dbReference type="GO" id="GO:0038202">
    <property type="term" value="P:TORC1 signaling"/>
    <property type="evidence" value="ECO:0007669"/>
    <property type="project" value="TreeGrafter"/>
</dbReference>
<dbReference type="GO" id="GO:1904262">
    <property type="term" value="P:negative regulation of TORC1 signaling"/>
    <property type="evidence" value="ECO:0007669"/>
    <property type="project" value="TreeGrafter"/>
</dbReference>
<accession>A0A1Y6LAT4</accession>
<comment type="subcellular location">
    <subcellularLocation>
        <location evidence="1">Vacuole membrane</location>
        <topology evidence="1">Peripheral membrane protein</topology>
    </subcellularLocation>
</comment>
<dbReference type="GO" id="GO:0005774">
    <property type="term" value="C:vacuolar membrane"/>
    <property type="evidence" value="ECO:0007669"/>
    <property type="project" value="UniProtKB-SubCell"/>
</dbReference>
<evidence type="ECO:0000313" key="4">
    <source>
        <dbReference type="Proteomes" id="UP000215453"/>
    </source>
</evidence>
<evidence type="ECO:0000256" key="2">
    <source>
        <dbReference type="SAM" id="MobiDB-lite"/>
    </source>
</evidence>
<evidence type="ECO:0000256" key="1">
    <source>
        <dbReference type="RuleBase" id="RU368069"/>
    </source>
</evidence>
<comment type="similarity">
    <text evidence="1">Belongs to the NPR3 family.</text>
</comment>
<feature type="compositionally biased region" description="Acidic residues" evidence="2">
    <location>
        <begin position="51"/>
        <end position="61"/>
    </location>
</feature>
<dbReference type="InterPro" id="IPR005365">
    <property type="entry name" value="Npr3"/>
</dbReference>
<dbReference type="Pfam" id="PF03666">
    <property type="entry name" value="NPR3"/>
    <property type="match status" value="1"/>
</dbReference>
<dbReference type="GO" id="GO:0034198">
    <property type="term" value="P:cellular response to amino acid starvation"/>
    <property type="evidence" value="ECO:0007669"/>
    <property type="project" value="TreeGrafter"/>
</dbReference>
<comment type="function">
    <text evidence="1">Mediates inactivation of the TORC1 complex in response to amino acid starvation. Required for meiotic nuclear division.</text>
</comment>
<reference evidence="3 4" key="1">
    <citation type="submission" date="2016-10" db="EMBL/GenBank/DDBJ databases">
        <authorList>
            <person name="Varghese N."/>
        </authorList>
    </citation>
    <scope>NUCLEOTIDE SEQUENCE [LARGE SCALE GENOMIC DNA]</scope>
</reference>
<feature type="region of interest" description="Disordered" evidence="2">
    <location>
        <begin position="380"/>
        <end position="414"/>
    </location>
</feature>
<dbReference type="EMBL" id="LT882676">
    <property type="protein sequence ID" value="SMY20430.1"/>
    <property type="molecule type" value="Genomic_DNA"/>
</dbReference>
<organism evidence="3 4">
    <name type="scientific">Zymoseptoria tritici ST99CH_1A5</name>
    <dbReference type="NCBI Taxonomy" id="1276529"/>
    <lineage>
        <taxon>Eukaryota</taxon>
        <taxon>Fungi</taxon>
        <taxon>Dikarya</taxon>
        <taxon>Ascomycota</taxon>
        <taxon>Pezizomycotina</taxon>
        <taxon>Dothideomycetes</taxon>
        <taxon>Dothideomycetidae</taxon>
        <taxon>Mycosphaerellales</taxon>
        <taxon>Mycosphaerellaceae</taxon>
        <taxon>Zymoseptoria</taxon>
    </lineage>
</organism>
<evidence type="ECO:0000313" key="3">
    <source>
        <dbReference type="EMBL" id="SMY20430.1"/>
    </source>
</evidence>
<dbReference type="AlphaFoldDB" id="A0A1Y6LAT4"/>
<gene>
    <name evidence="3" type="ORF">ZT1A5_G1865</name>
</gene>
<keyword evidence="1" id="KW-0469">Meiosis</keyword>
<name>A0A1Y6LAT4_ZYMTR</name>
<protein>
    <recommendedName>
        <fullName evidence="1">Nitrogen permease regulator 3</fullName>
    </recommendedName>
    <alternativeName>
        <fullName evidence="1">Required for meiotic nuclear division protein 11</fullName>
    </alternativeName>
</protein>